<evidence type="ECO:0000259" key="2">
    <source>
        <dbReference type="PROSITE" id="PS51471"/>
    </source>
</evidence>
<dbReference type="Gene3D" id="2.60.120.590">
    <property type="entry name" value="Alpha-ketoglutarate-dependent dioxygenase AlkB-like"/>
    <property type="match status" value="1"/>
</dbReference>
<dbReference type="InterPro" id="IPR032854">
    <property type="entry name" value="ALKBH3"/>
</dbReference>
<dbReference type="PROSITE" id="PS51471">
    <property type="entry name" value="FE2OG_OXY"/>
    <property type="match status" value="1"/>
</dbReference>
<gene>
    <name evidence="3" type="ORF">WJX72_000042</name>
</gene>
<dbReference type="PANTHER" id="PTHR31212">
    <property type="entry name" value="ALPHA-KETOGLUTARATE-DEPENDENT DIOXYGENASE ALKB HOMOLOG 3"/>
    <property type="match status" value="1"/>
</dbReference>
<evidence type="ECO:0000313" key="3">
    <source>
        <dbReference type="EMBL" id="KAK9802862.1"/>
    </source>
</evidence>
<evidence type="ECO:0000313" key="4">
    <source>
        <dbReference type="Proteomes" id="UP001489004"/>
    </source>
</evidence>
<dbReference type="PANTHER" id="PTHR31212:SF4">
    <property type="entry name" value="ALPHA-KETOGLUTARATE-DEPENDENT DIOXYGENASE ALKB HOMOLOG 3"/>
    <property type="match status" value="1"/>
</dbReference>
<reference evidence="3 4" key="1">
    <citation type="journal article" date="2024" name="Nat. Commun.">
        <title>Phylogenomics reveals the evolutionary origins of lichenization in chlorophyte algae.</title>
        <authorList>
            <person name="Puginier C."/>
            <person name="Libourel C."/>
            <person name="Otte J."/>
            <person name="Skaloud P."/>
            <person name="Haon M."/>
            <person name="Grisel S."/>
            <person name="Petersen M."/>
            <person name="Berrin J.G."/>
            <person name="Delaux P.M."/>
            <person name="Dal Grande F."/>
            <person name="Keller J."/>
        </authorList>
    </citation>
    <scope>NUCLEOTIDE SEQUENCE [LARGE SCALE GENOMIC DNA]</scope>
    <source>
        <strain evidence="3 4">SAG 2043</strain>
    </source>
</reference>
<dbReference type="InterPro" id="IPR027450">
    <property type="entry name" value="AlkB-like"/>
</dbReference>
<accession>A0AAW1P0H2</accession>
<organism evidence="3 4">
    <name type="scientific">[Myrmecia] bisecta</name>
    <dbReference type="NCBI Taxonomy" id="41462"/>
    <lineage>
        <taxon>Eukaryota</taxon>
        <taxon>Viridiplantae</taxon>
        <taxon>Chlorophyta</taxon>
        <taxon>core chlorophytes</taxon>
        <taxon>Trebouxiophyceae</taxon>
        <taxon>Trebouxiales</taxon>
        <taxon>Trebouxiaceae</taxon>
        <taxon>Myrmecia</taxon>
    </lineage>
</organism>
<feature type="domain" description="Fe2OG dioxygenase" evidence="2">
    <location>
        <begin position="100"/>
        <end position="197"/>
    </location>
</feature>
<dbReference type="Proteomes" id="UP001489004">
    <property type="component" value="Unassembled WGS sequence"/>
</dbReference>
<dbReference type="Pfam" id="PF13532">
    <property type="entry name" value="2OG-FeII_Oxy_2"/>
    <property type="match status" value="1"/>
</dbReference>
<proteinExistence type="inferred from homology"/>
<dbReference type="InterPro" id="IPR005123">
    <property type="entry name" value="Oxoglu/Fe-dep_dioxygenase_dom"/>
</dbReference>
<sequence length="203" mass="23061">MELPSDCQYIEAFLDATAAERYLREVVTAIDYVKPRLQYSIFGKVVSLPRDKAFRADFEKDGSHPVYRYNGKQPPYPKYLPMEPVLLDLRDKVTAATGQRCNSCVVNFYQKGKDKIGYHHDKVWDFEEGSSVCTVSLGECRRFRLKRVGASASIGLDLSPGSLFVLGWDTNQAYRHAIMPTSQDVAPRVSLTYRHIATRNTDL</sequence>
<comment type="caution">
    <text evidence="3">The sequence shown here is derived from an EMBL/GenBank/DDBJ whole genome shotgun (WGS) entry which is preliminary data.</text>
</comment>
<dbReference type="EMBL" id="JALJOR010000029">
    <property type="protein sequence ID" value="KAK9802862.1"/>
    <property type="molecule type" value="Genomic_DNA"/>
</dbReference>
<dbReference type="GO" id="GO:0006307">
    <property type="term" value="P:DNA alkylation repair"/>
    <property type="evidence" value="ECO:0007669"/>
    <property type="project" value="InterPro"/>
</dbReference>
<dbReference type="GO" id="GO:0051213">
    <property type="term" value="F:dioxygenase activity"/>
    <property type="evidence" value="ECO:0007669"/>
    <property type="project" value="InterPro"/>
</dbReference>
<dbReference type="InterPro" id="IPR037151">
    <property type="entry name" value="AlkB-like_sf"/>
</dbReference>
<protein>
    <recommendedName>
        <fullName evidence="2">Fe2OG dioxygenase domain-containing protein</fullName>
    </recommendedName>
</protein>
<evidence type="ECO:0000256" key="1">
    <source>
        <dbReference type="ARBA" id="ARBA00007879"/>
    </source>
</evidence>
<keyword evidence="4" id="KW-1185">Reference proteome</keyword>
<name>A0AAW1P0H2_9CHLO</name>
<dbReference type="AlphaFoldDB" id="A0AAW1P0H2"/>
<comment type="similarity">
    <text evidence="1">Belongs to the alkB family.</text>
</comment>
<dbReference type="SUPFAM" id="SSF51197">
    <property type="entry name" value="Clavaminate synthase-like"/>
    <property type="match status" value="1"/>
</dbReference>